<evidence type="ECO:0000313" key="3">
    <source>
        <dbReference type="Proteomes" id="UP001501047"/>
    </source>
</evidence>
<feature type="transmembrane region" description="Helical" evidence="1">
    <location>
        <begin position="44"/>
        <end position="68"/>
    </location>
</feature>
<accession>A0ABP3VVZ2</accession>
<comment type="caution">
    <text evidence="2">The sequence shown here is derived from an EMBL/GenBank/DDBJ whole genome shotgun (WGS) entry which is preliminary data.</text>
</comment>
<protein>
    <submittedName>
        <fullName evidence="2">Uncharacterized protein</fullName>
    </submittedName>
</protein>
<evidence type="ECO:0000256" key="1">
    <source>
        <dbReference type="SAM" id="Phobius"/>
    </source>
</evidence>
<dbReference type="RefSeq" id="WP_343824459.1">
    <property type="nucleotide sequence ID" value="NZ_BAAACI010000001.1"/>
</dbReference>
<organism evidence="2 3">
    <name type="scientific">Clostridium subterminale</name>
    <dbReference type="NCBI Taxonomy" id="1550"/>
    <lineage>
        <taxon>Bacteria</taxon>
        <taxon>Bacillati</taxon>
        <taxon>Bacillota</taxon>
        <taxon>Clostridia</taxon>
        <taxon>Eubacteriales</taxon>
        <taxon>Clostridiaceae</taxon>
        <taxon>Clostridium</taxon>
    </lineage>
</organism>
<name>A0ABP3VVZ2_CLOSU</name>
<keyword evidence="1" id="KW-0812">Transmembrane</keyword>
<gene>
    <name evidence="2" type="ORF">GCM10008908_11510</name>
</gene>
<evidence type="ECO:0000313" key="2">
    <source>
        <dbReference type="EMBL" id="GAA0769658.1"/>
    </source>
</evidence>
<keyword evidence="3" id="KW-1185">Reference proteome</keyword>
<dbReference type="EMBL" id="BAAACI010000001">
    <property type="protein sequence ID" value="GAA0769658.1"/>
    <property type="molecule type" value="Genomic_DNA"/>
</dbReference>
<sequence>MIRVLFIIFGVLLTLWGIHRMRTDDGLFGKSQKSKNIFNLILMGQASGIGQFLSGIACIIIGILSFVIT</sequence>
<proteinExistence type="predicted"/>
<keyword evidence="1" id="KW-1133">Transmembrane helix</keyword>
<dbReference type="Proteomes" id="UP001501047">
    <property type="component" value="Unassembled WGS sequence"/>
</dbReference>
<reference evidence="3" key="1">
    <citation type="journal article" date="2019" name="Int. J. Syst. Evol. Microbiol.">
        <title>The Global Catalogue of Microorganisms (GCM) 10K type strain sequencing project: providing services to taxonomists for standard genome sequencing and annotation.</title>
        <authorList>
            <consortium name="The Broad Institute Genomics Platform"/>
            <consortium name="The Broad Institute Genome Sequencing Center for Infectious Disease"/>
            <person name="Wu L."/>
            <person name="Ma J."/>
        </authorList>
    </citation>
    <scope>NUCLEOTIDE SEQUENCE [LARGE SCALE GENOMIC DNA]</scope>
    <source>
        <strain evidence="3">JCM 1417</strain>
    </source>
</reference>
<keyword evidence="1" id="KW-0472">Membrane</keyword>